<dbReference type="GeneID" id="54589606"/>
<evidence type="ECO:0000313" key="3">
    <source>
        <dbReference type="Proteomes" id="UP000800094"/>
    </source>
</evidence>
<accession>A0A6A6I6F1</accession>
<dbReference type="EMBL" id="ML987200">
    <property type="protein sequence ID" value="KAF2245648.1"/>
    <property type="molecule type" value="Genomic_DNA"/>
</dbReference>
<evidence type="ECO:0000313" key="2">
    <source>
        <dbReference type="EMBL" id="KAF2245648.1"/>
    </source>
</evidence>
<dbReference type="Gene3D" id="3.80.10.10">
    <property type="entry name" value="Ribonuclease Inhibitor"/>
    <property type="match status" value="1"/>
</dbReference>
<proteinExistence type="predicted"/>
<name>A0A6A6I6F1_9PLEO</name>
<keyword evidence="3" id="KW-1185">Reference proteome</keyword>
<evidence type="ECO:0000256" key="1">
    <source>
        <dbReference type="SAM" id="MobiDB-lite"/>
    </source>
</evidence>
<dbReference type="RefSeq" id="XP_033680652.1">
    <property type="nucleotide sequence ID" value="XM_033836276.1"/>
</dbReference>
<feature type="region of interest" description="Disordered" evidence="1">
    <location>
        <begin position="417"/>
        <end position="449"/>
    </location>
</feature>
<sequence length="449" mass="50521">MDDLPLELLSMIIDHLWDDPPHSPARGPRLTHPKARSKDRLLVNLRSVRLVCKAFAHAAANLFGETYFPVRWVSLSRNSLSDLLALSEHPQYARHVFTLRIDALNLDLQMHEEGKSMVMLAKALGNFEPTLTSILLSLKCSRKSEECTKETKVMDTVRSALLHARVQPARLRIYTNRPKVFCLPNVQLHLAHTVNMQHLTSLKLDFLNATTVDPEVHQALSRGTIARFISCIPHLQHLSIYFASEIWYRAPLRALLGHSPLSHLQSLRICGFNSREHELTDLLLRHQDSLQSLELADFKLRNGKWRNVFKAIREQASSALDTLQLRRLWDRDEAFFLSDSTFESLTRAEFESMDWARVAAPREDAVLDLEPVELGETGTFITFPEDLLYDSDNVEGGDAVNPLPYFAHELLHPGHDGLVGVDGGEDDGASGSLGSEGGTEETGSSRDED</sequence>
<reference evidence="2" key="1">
    <citation type="journal article" date="2020" name="Stud. Mycol.">
        <title>101 Dothideomycetes genomes: a test case for predicting lifestyles and emergence of pathogens.</title>
        <authorList>
            <person name="Haridas S."/>
            <person name="Albert R."/>
            <person name="Binder M."/>
            <person name="Bloem J."/>
            <person name="Labutti K."/>
            <person name="Salamov A."/>
            <person name="Andreopoulos B."/>
            <person name="Baker S."/>
            <person name="Barry K."/>
            <person name="Bills G."/>
            <person name="Bluhm B."/>
            <person name="Cannon C."/>
            <person name="Castanera R."/>
            <person name="Culley D."/>
            <person name="Daum C."/>
            <person name="Ezra D."/>
            <person name="Gonzalez J."/>
            <person name="Henrissat B."/>
            <person name="Kuo A."/>
            <person name="Liang C."/>
            <person name="Lipzen A."/>
            <person name="Lutzoni F."/>
            <person name="Magnuson J."/>
            <person name="Mondo S."/>
            <person name="Nolan M."/>
            <person name="Ohm R."/>
            <person name="Pangilinan J."/>
            <person name="Park H.-J."/>
            <person name="Ramirez L."/>
            <person name="Alfaro M."/>
            <person name="Sun H."/>
            <person name="Tritt A."/>
            <person name="Yoshinaga Y."/>
            <person name="Zwiers L.-H."/>
            <person name="Turgeon B."/>
            <person name="Goodwin S."/>
            <person name="Spatafora J."/>
            <person name="Crous P."/>
            <person name="Grigoriev I."/>
        </authorList>
    </citation>
    <scope>NUCLEOTIDE SEQUENCE</scope>
    <source>
        <strain evidence="2">CBS 122368</strain>
    </source>
</reference>
<organism evidence="2 3">
    <name type="scientific">Trematosphaeria pertusa</name>
    <dbReference type="NCBI Taxonomy" id="390896"/>
    <lineage>
        <taxon>Eukaryota</taxon>
        <taxon>Fungi</taxon>
        <taxon>Dikarya</taxon>
        <taxon>Ascomycota</taxon>
        <taxon>Pezizomycotina</taxon>
        <taxon>Dothideomycetes</taxon>
        <taxon>Pleosporomycetidae</taxon>
        <taxon>Pleosporales</taxon>
        <taxon>Massarineae</taxon>
        <taxon>Trematosphaeriaceae</taxon>
        <taxon>Trematosphaeria</taxon>
    </lineage>
</organism>
<dbReference type="Proteomes" id="UP000800094">
    <property type="component" value="Unassembled WGS sequence"/>
</dbReference>
<dbReference type="InterPro" id="IPR032675">
    <property type="entry name" value="LRR_dom_sf"/>
</dbReference>
<dbReference type="SUPFAM" id="SSF52047">
    <property type="entry name" value="RNI-like"/>
    <property type="match status" value="1"/>
</dbReference>
<gene>
    <name evidence="2" type="ORF">BU26DRAFT_72740</name>
</gene>
<evidence type="ECO:0008006" key="4">
    <source>
        <dbReference type="Google" id="ProtNLM"/>
    </source>
</evidence>
<dbReference type="OrthoDB" id="5422579at2759"/>
<protein>
    <recommendedName>
        <fullName evidence="4">F-box domain-containing protein</fullName>
    </recommendedName>
</protein>
<dbReference type="AlphaFoldDB" id="A0A6A6I6F1"/>